<dbReference type="Pfam" id="PF25967">
    <property type="entry name" value="RND-MFP_C"/>
    <property type="match status" value="1"/>
</dbReference>
<evidence type="ECO:0000313" key="6">
    <source>
        <dbReference type="EMBL" id="RAJ76707.1"/>
    </source>
</evidence>
<sequence>MDKAISPQELSHNRKKRYLLILSILVLTVVAAFFLRKVFKPSLNRQAFTTAVVEKGNVENTLTASGTVVPEFEELITSSVQASVQQVLLDAGSAVAKGQSVLLLDKSATQLQYQNLKFQLELKKNNIRKMKLDLGSSFYDLQSGNKVKQLQINSLEAAVENAKRLYKAGGGTREDIEQATMNLQVAKEEKARLENEINSKQQTMQLDIHETEIAAKIQENELRELERKLQQADVVASRAGVVTWINKNIGAAVREGDALARIADLGSFKINGSISDSYADQLHTGLPVIINLNETYVRGTISNIHPAVENNIVSFDVQLSDRNNKLLRPNMKLDIYVVTNQHNDVVRVANGAAFRGASVQELFVIKDNKAIKRKINVGLSNFGFVEITSGLRPGEEVIVSDMKDYNHTEEITINH</sequence>
<feature type="domain" description="Multidrug resistance protein MdtA-like C-terminal permuted SH3" evidence="5">
    <location>
        <begin position="362"/>
        <end position="403"/>
    </location>
</feature>
<dbReference type="PANTHER" id="PTHR32347:SF14">
    <property type="entry name" value="EFFLUX SYSTEM COMPONENT YKNX-RELATED"/>
    <property type="match status" value="1"/>
</dbReference>
<reference evidence="6 7" key="1">
    <citation type="submission" date="2018-06" db="EMBL/GenBank/DDBJ databases">
        <title>Genomic Encyclopedia of Archaeal and Bacterial Type Strains, Phase II (KMG-II): from individual species to whole genera.</title>
        <authorList>
            <person name="Goeker M."/>
        </authorList>
    </citation>
    <scope>NUCLEOTIDE SEQUENCE [LARGE SCALE GENOMIC DNA]</scope>
    <source>
        <strain evidence="6 7">DSM 29821</strain>
    </source>
</reference>
<organism evidence="6 7">
    <name type="scientific">Chitinophaga dinghuensis</name>
    <dbReference type="NCBI Taxonomy" id="1539050"/>
    <lineage>
        <taxon>Bacteria</taxon>
        <taxon>Pseudomonadati</taxon>
        <taxon>Bacteroidota</taxon>
        <taxon>Chitinophagia</taxon>
        <taxon>Chitinophagales</taxon>
        <taxon>Chitinophagaceae</taxon>
        <taxon>Chitinophaga</taxon>
    </lineage>
</organism>
<dbReference type="OrthoDB" id="9806939at2"/>
<evidence type="ECO:0000256" key="2">
    <source>
        <dbReference type="ARBA" id="ARBA00023054"/>
    </source>
</evidence>
<keyword evidence="4" id="KW-0472">Membrane</keyword>
<feature type="transmembrane region" description="Helical" evidence="4">
    <location>
        <begin position="18"/>
        <end position="35"/>
    </location>
</feature>
<keyword evidence="2 3" id="KW-0175">Coiled coil</keyword>
<evidence type="ECO:0000313" key="7">
    <source>
        <dbReference type="Proteomes" id="UP000249819"/>
    </source>
</evidence>
<dbReference type="Gene3D" id="2.40.30.170">
    <property type="match status" value="1"/>
</dbReference>
<dbReference type="EMBL" id="QLMA01000008">
    <property type="protein sequence ID" value="RAJ76707.1"/>
    <property type="molecule type" value="Genomic_DNA"/>
</dbReference>
<dbReference type="GO" id="GO:0030313">
    <property type="term" value="C:cell envelope"/>
    <property type="evidence" value="ECO:0007669"/>
    <property type="project" value="UniProtKB-SubCell"/>
</dbReference>
<accession>A0A327VQQ6</accession>
<dbReference type="AlphaFoldDB" id="A0A327VQQ6"/>
<dbReference type="PANTHER" id="PTHR32347">
    <property type="entry name" value="EFFLUX SYSTEM COMPONENT YKNX-RELATED"/>
    <property type="match status" value="1"/>
</dbReference>
<keyword evidence="4" id="KW-1133">Transmembrane helix</keyword>
<evidence type="ECO:0000256" key="3">
    <source>
        <dbReference type="SAM" id="Coils"/>
    </source>
</evidence>
<comment type="caution">
    <text evidence="6">The sequence shown here is derived from an EMBL/GenBank/DDBJ whole genome shotgun (WGS) entry which is preliminary data.</text>
</comment>
<comment type="subcellular location">
    <subcellularLocation>
        <location evidence="1">Cell envelope</location>
    </subcellularLocation>
</comment>
<evidence type="ECO:0000256" key="4">
    <source>
        <dbReference type="SAM" id="Phobius"/>
    </source>
</evidence>
<evidence type="ECO:0000259" key="5">
    <source>
        <dbReference type="Pfam" id="PF25967"/>
    </source>
</evidence>
<dbReference type="Proteomes" id="UP000249819">
    <property type="component" value="Unassembled WGS sequence"/>
</dbReference>
<dbReference type="RefSeq" id="WP_111594417.1">
    <property type="nucleotide sequence ID" value="NZ_QLMA01000008.1"/>
</dbReference>
<dbReference type="InterPro" id="IPR050465">
    <property type="entry name" value="UPF0194_transport"/>
</dbReference>
<gene>
    <name evidence="6" type="ORF">CLV59_108228</name>
</gene>
<keyword evidence="7" id="KW-1185">Reference proteome</keyword>
<dbReference type="Gene3D" id="2.40.420.20">
    <property type="match status" value="1"/>
</dbReference>
<proteinExistence type="predicted"/>
<keyword evidence="4" id="KW-0812">Transmembrane</keyword>
<protein>
    <submittedName>
        <fullName evidence="6">HlyD family secretion protein</fullName>
    </submittedName>
</protein>
<dbReference type="Gene3D" id="1.10.287.470">
    <property type="entry name" value="Helix hairpin bin"/>
    <property type="match status" value="1"/>
</dbReference>
<name>A0A327VQQ6_9BACT</name>
<dbReference type="SUPFAM" id="SSF56954">
    <property type="entry name" value="Outer membrane efflux proteins (OEP)"/>
    <property type="match status" value="1"/>
</dbReference>
<feature type="coiled-coil region" evidence="3">
    <location>
        <begin position="113"/>
        <end position="235"/>
    </location>
</feature>
<evidence type="ECO:0000256" key="1">
    <source>
        <dbReference type="ARBA" id="ARBA00004196"/>
    </source>
</evidence>
<dbReference type="Gene3D" id="2.40.50.100">
    <property type="match status" value="1"/>
</dbReference>
<dbReference type="InterPro" id="IPR058627">
    <property type="entry name" value="MdtA-like_C"/>
</dbReference>